<protein>
    <submittedName>
        <fullName evidence="2">Uncharacterized protein</fullName>
    </submittedName>
</protein>
<dbReference type="EMBL" id="FRBU01000011">
    <property type="protein sequence ID" value="SHL64544.1"/>
    <property type="molecule type" value="Genomic_DNA"/>
</dbReference>
<proteinExistence type="predicted"/>
<feature type="transmembrane region" description="Helical" evidence="1">
    <location>
        <begin position="12"/>
        <end position="31"/>
    </location>
</feature>
<feature type="transmembrane region" description="Helical" evidence="1">
    <location>
        <begin position="43"/>
        <end position="62"/>
    </location>
</feature>
<sequence length="82" mass="9656">MSERWQFQIKNGGIWGLIVSFCIAIIDLFEMSFEDAFLSQEKLLRTLYFVLAGIFIVGYSNWKKKTRRERSAELPHNNPINE</sequence>
<dbReference type="STRING" id="69322.SAMN05443669_10112"/>
<reference evidence="3" key="1">
    <citation type="submission" date="2016-11" db="EMBL/GenBank/DDBJ databases">
        <authorList>
            <person name="Varghese N."/>
            <person name="Submissions S."/>
        </authorList>
    </citation>
    <scope>NUCLEOTIDE SEQUENCE [LARGE SCALE GENOMIC DNA]</scope>
    <source>
        <strain evidence="3">DSM 3661</strain>
    </source>
</reference>
<keyword evidence="1" id="KW-0812">Transmembrane</keyword>
<dbReference type="RefSeq" id="WP_073352820.1">
    <property type="nucleotide sequence ID" value="NZ_FRBU01000011.1"/>
</dbReference>
<dbReference type="AlphaFoldDB" id="A0A1M7CBG2"/>
<organism evidence="2 3">
    <name type="scientific">Flavobacterium xanthum</name>
    <dbReference type="NCBI Taxonomy" id="69322"/>
    <lineage>
        <taxon>Bacteria</taxon>
        <taxon>Pseudomonadati</taxon>
        <taxon>Bacteroidota</taxon>
        <taxon>Flavobacteriia</taxon>
        <taxon>Flavobacteriales</taxon>
        <taxon>Flavobacteriaceae</taxon>
        <taxon>Flavobacterium</taxon>
    </lineage>
</organism>
<evidence type="ECO:0000256" key="1">
    <source>
        <dbReference type="SAM" id="Phobius"/>
    </source>
</evidence>
<keyword evidence="1" id="KW-1133">Transmembrane helix</keyword>
<keyword evidence="3" id="KW-1185">Reference proteome</keyword>
<dbReference type="OrthoDB" id="1368146at2"/>
<keyword evidence="1" id="KW-0472">Membrane</keyword>
<name>A0A1M7CBG2_9FLAO</name>
<accession>A0A1M7CBG2</accession>
<gene>
    <name evidence="2" type="ORF">SAMN05443669_10112</name>
</gene>
<dbReference type="Proteomes" id="UP000184260">
    <property type="component" value="Unassembled WGS sequence"/>
</dbReference>
<evidence type="ECO:0000313" key="2">
    <source>
        <dbReference type="EMBL" id="SHL64544.1"/>
    </source>
</evidence>
<evidence type="ECO:0000313" key="3">
    <source>
        <dbReference type="Proteomes" id="UP000184260"/>
    </source>
</evidence>